<dbReference type="Proteomes" id="UP001549366">
    <property type="component" value="Unassembled WGS sequence"/>
</dbReference>
<reference evidence="2 3" key="1">
    <citation type="submission" date="2024-06" db="EMBL/GenBank/DDBJ databases">
        <title>Genomic Encyclopedia of Type Strains, Phase V (KMG-V): Genome sequencing to study the core and pangenomes of soil and plant-associated prokaryotes.</title>
        <authorList>
            <person name="Whitman W."/>
        </authorList>
    </citation>
    <scope>NUCLEOTIDE SEQUENCE [LARGE SCALE GENOMIC DNA]</scope>
    <source>
        <strain evidence="2 3">NE40</strain>
    </source>
</reference>
<accession>A0ABV2SB10</accession>
<proteinExistence type="predicted"/>
<organism evidence="2 3">
    <name type="scientific">Endozoicomonas lisbonensis</name>
    <dbReference type="NCBI Taxonomy" id="3120522"/>
    <lineage>
        <taxon>Bacteria</taxon>
        <taxon>Pseudomonadati</taxon>
        <taxon>Pseudomonadota</taxon>
        <taxon>Gammaproteobacteria</taxon>
        <taxon>Oceanospirillales</taxon>
        <taxon>Endozoicomonadaceae</taxon>
        <taxon>Endozoicomonas</taxon>
    </lineage>
</organism>
<feature type="region of interest" description="Disordered" evidence="1">
    <location>
        <begin position="309"/>
        <end position="329"/>
    </location>
</feature>
<comment type="caution">
    <text evidence="2">The sequence shown here is derived from an EMBL/GenBank/DDBJ whole genome shotgun (WGS) entry which is preliminary data.</text>
</comment>
<evidence type="ECO:0000313" key="3">
    <source>
        <dbReference type="Proteomes" id="UP001549366"/>
    </source>
</evidence>
<evidence type="ECO:0000256" key="1">
    <source>
        <dbReference type="SAM" id="MobiDB-lite"/>
    </source>
</evidence>
<name>A0ABV2SB10_9GAMM</name>
<protein>
    <recommendedName>
        <fullName evidence="4">Secreted protein</fullName>
    </recommendedName>
</protein>
<evidence type="ECO:0000313" key="2">
    <source>
        <dbReference type="EMBL" id="MET4754945.1"/>
    </source>
</evidence>
<dbReference type="EMBL" id="JBEWTB010000001">
    <property type="protein sequence ID" value="MET4754945.1"/>
    <property type="molecule type" value="Genomic_DNA"/>
</dbReference>
<feature type="region of interest" description="Disordered" evidence="1">
    <location>
        <begin position="220"/>
        <end position="241"/>
    </location>
</feature>
<evidence type="ECO:0008006" key="4">
    <source>
        <dbReference type="Google" id="ProtNLM"/>
    </source>
</evidence>
<sequence length="781" mass="88241">MLTNTGTGKESYKSEVGMKPGQFRTGEVCNNPYPNTKILEQNGLYFRHISRLCLQPFTRLLSGLCLLFGVLQSPDVSAIEDSSNNDHWLFALFSFDKGSIDTEVLMTALRSYDHDVFEFLYTSGFLTERINKKIRVERNKIACVIARQSPDDGQAKESDGGIGVCFTPFTESSLSIKKQQGHETEASSEASFEYSVLGQMVRSMCWDKHDDYFGQTFRYPDDCQQRNNNDGPAKPPSTHSYPEAVDVVHSFASARHAFSALGASELTDYSLLLKETDLPQPDMANRLKYDDGQSVRRILMPPQVVSVYPSQRTAPTTANGSSRTRVQHGQTLTQIRDTLRSGSGATAPVLSGAVPPRYWNQHTAQGATAAQPPAAQAPDANVRGALPEINDEYVDRFTDQVDAFLGGDWNEDTAIRHLNELERISNFSREEEENGRPGIDFMMQAWVRHLIEQIQSRGFERHSASINQVHGSAQRQLFEGNADLAQLNQIEQALSGVTSQVQRYASANHQSHQADWELEVKKQKTSQQAQISRMRVTEILDNSEDENYLYQQITPPTIRALNFRLNELLDETSGTMSPNRQEIVLRDFRGLARISQLVHEHRERFHALKKITQPASQQELDDFRACADQLPRYIRQLEHEINPAEFSLNQQRLEELKRLNLDQQLDAAVASSMSEDDYQAIIRVLSGESLTPEQRQRASFSTTLGDRPLTYRGHSRTYVVYESETATSIRQNQPDGTTLELAHGSYEFVRRIITLAGGLQKVTRQHVIQVLREGDYDRGKR</sequence>
<keyword evidence="3" id="KW-1185">Reference proteome</keyword>
<dbReference type="RefSeq" id="WP_354011541.1">
    <property type="nucleotide sequence ID" value="NZ_JBEWTA010000003.1"/>
</dbReference>
<gene>
    <name evidence="2" type="ORF">V5J35_000137</name>
</gene>